<protein>
    <submittedName>
        <fullName evidence="2">Integral membrane protein</fullName>
    </submittedName>
</protein>
<sequence length="386" mass="41369">MAAFGLIRAFDALIIILASHDQMALTSGSNPGMFVYQDLPPDPGYFGVIINWDGQWYEYIAAEGYPGAGAAGTATGSNPDPYWAWAFPPLFPMAVRAVMLMSGLSMPVAATALNLLFGAAAMIVFYRLVERTGGVALGVSAVLLTSCFIGAPILQMAYSESLALLLLVSTLWAIEGRHYLSAASLTALLAFTRLITVPLTVVCALLFASIAWRRGARLSRRDALGLAAVGVIGIVGIWLWSGMAAHLQSTSAAASKRTSSGSMLNLGWFGHSVRDGNWPFAVTLAILVLILFAISRNRWTDDWPHTLRSWLWVYPTFLLAATGMSGGILRYLALCPSVALLPAASRGIFTPRNRVLVVTAACVLGLALQVYYIDKFLVVSPGTFMP</sequence>
<evidence type="ECO:0000256" key="1">
    <source>
        <dbReference type="SAM" id="Phobius"/>
    </source>
</evidence>
<accession>W9GUU2</accession>
<proteinExistence type="predicted"/>
<dbReference type="AlphaFoldDB" id="W9GUU2"/>
<keyword evidence="1" id="KW-0472">Membrane</keyword>
<feature type="transmembrane region" description="Helical" evidence="1">
    <location>
        <begin position="186"/>
        <end position="211"/>
    </location>
</feature>
<feature type="transmembrane region" description="Helical" evidence="1">
    <location>
        <begin position="278"/>
        <end position="299"/>
    </location>
</feature>
<dbReference type="Proteomes" id="UP000019494">
    <property type="component" value="Unassembled WGS sequence"/>
</dbReference>
<feature type="transmembrane region" description="Helical" evidence="1">
    <location>
        <begin position="353"/>
        <end position="373"/>
    </location>
</feature>
<evidence type="ECO:0000313" key="2">
    <source>
        <dbReference type="EMBL" id="EWT07639.1"/>
    </source>
</evidence>
<feature type="transmembrane region" description="Helical" evidence="1">
    <location>
        <begin position="108"/>
        <end position="129"/>
    </location>
</feature>
<comment type="caution">
    <text evidence="2">The sequence shown here is derived from an EMBL/GenBank/DDBJ whole genome shotgun (WGS) entry which is preliminary data.</text>
</comment>
<evidence type="ECO:0000313" key="3">
    <source>
        <dbReference type="Proteomes" id="UP000019494"/>
    </source>
</evidence>
<keyword evidence="1" id="KW-1133">Transmembrane helix</keyword>
<feature type="transmembrane region" description="Helical" evidence="1">
    <location>
        <begin position="311"/>
        <end position="333"/>
    </location>
</feature>
<name>W9GUU2_9MICO</name>
<dbReference type="EMBL" id="AWQS01000007">
    <property type="protein sequence ID" value="EWT07639.1"/>
    <property type="molecule type" value="Genomic_DNA"/>
</dbReference>
<reference evidence="3" key="1">
    <citation type="submission" date="2013-08" db="EMBL/GenBank/DDBJ databases">
        <title>Intrasporangium oryzae NRRL B-24470.</title>
        <authorList>
            <person name="Liu H."/>
            <person name="Wang G."/>
        </authorList>
    </citation>
    <scope>NUCLEOTIDE SEQUENCE [LARGE SCALE GENOMIC DNA]</scope>
    <source>
        <strain evidence="3">Q5-1</strain>
    </source>
</reference>
<organism evidence="2 3">
    <name type="scientific">Intrasporangium chromatireducens Q5-1</name>
    <dbReference type="NCBI Taxonomy" id="584657"/>
    <lineage>
        <taxon>Bacteria</taxon>
        <taxon>Bacillati</taxon>
        <taxon>Actinomycetota</taxon>
        <taxon>Actinomycetes</taxon>
        <taxon>Micrococcales</taxon>
        <taxon>Intrasporangiaceae</taxon>
        <taxon>Intrasporangium</taxon>
    </lineage>
</organism>
<keyword evidence="3" id="KW-1185">Reference proteome</keyword>
<feature type="transmembrane region" description="Helical" evidence="1">
    <location>
        <begin position="135"/>
        <end position="154"/>
    </location>
</feature>
<feature type="transmembrane region" description="Helical" evidence="1">
    <location>
        <begin position="223"/>
        <end position="241"/>
    </location>
</feature>
<gene>
    <name evidence="2" type="ORF">N864_03390</name>
</gene>
<keyword evidence="1" id="KW-0812">Transmembrane</keyword>